<dbReference type="PROSITE" id="PS00802">
    <property type="entry name" value="TRANSKETOLASE_2"/>
    <property type="match status" value="1"/>
</dbReference>
<comment type="subunit">
    <text evidence="7">Homodimer.</text>
</comment>
<dbReference type="GO" id="GO:0006098">
    <property type="term" value="P:pentose-phosphate shunt"/>
    <property type="evidence" value="ECO:0007669"/>
    <property type="project" value="TreeGrafter"/>
</dbReference>
<evidence type="ECO:0000256" key="7">
    <source>
        <dbReference type="ARBA" id="ARBA00011738"/>
    </source>
</evidence>
<evidence type="ECO:0000256" key="15">
    <source>
        <dbReference type="SAM" id="MobiDB-lite"/>
    </source>
</evidence>
<dbReference type="FunFam" id="3.40.50.920:FF:000003">
    <property type="entry name" value="Transketolase"/>
    <property type="match status" value="1"/>
</dbReference>
<dbReference type="SUPFAM" id="SSF52922">
    <property type="entry name" value="TK C-terminal domain-like"/>
    <property type="match status" value="1"/>
</dbReference>
<reference evidence="17" key="1">
    <citation type="journal article" date="2007" name="BMC Evol. Biol.">
        <title>A complex and punctate distribution of three eukaryotic genes derived by lateral gene transfer.</title>
        <authorList>
            <person name="Rogers M.B."/>
            <person name="Watkins R.F."/>
            <person name="Harper J.T."/>
            <person name="Durnford D.G."/>
            <person name="Gray M.W."/>
            <person name="Keeling P.J."/>
        </authorList>
    </citation>
    <scope>NUCLEOTIDE SEQUENCE</scope>
</reference>
<dbReference type="AlphaFoldDB" id="A6YB00"/>
<evidence type="ECO:0000256" key="8">
    <source>
        <dbReference type="ARBA" id="ARBA00013152"/>
    </source>
</evidence>
<name>A6YB00_KARVE</name>
<evidence type="ECO:0000256" key="9">
    <source>
        <dbReference type="ARBA" id="ARBA00022679"/>
    </source>
</evidence>
<comment type="cofactor">
    <cofactor evidence="2">
        <name>Mn(2+)</name>
        <dbReference type="ChEBI" id="CHEBI:29035"/>
    </cofactor>
</comment>
<proteinExistence type="evidence at transcript level"/>
<evidence type="ECO:0000256" key="4">
    <source>
        <dbReference type="ARBA" id="ARBA00001946"/>
    </source>
</evidence>
<evidence type="ECO:0000256" key="2">
    <source>
        <dbReference type="ARBA" id="ARBA00001936"/>
    </source>
</evidence>
<evidence type="ECO:0000256" key="14">
    <source>
        <dbReference type="ARBA" id="ARBA00049473"/>
    </source>
</evidence>
<dbReference type="EC" id="2.2.1.1" evidence="8"/>
<dbReference type="Pfam" id="PF00456">
    <property type="entry name" value="Transketolase_N"/>
    <property type="match status" value="1"/>
</dbReference>
<keyword evidence="12" id="KW-0460">Magnesium</keyword>
<dbReference type="GO" id="GO:0046872">
    <property type="term" value="F:metal ion binding"/>
    <property type="evidence" value="ECO:0007669"/>
    <property type="project" value="UniProtKB-KW"/>
</dbReference>
<comment type="catalytic activity">
    <reaction evidence="14">
        <text>D-sedoheptulose 7-phosphate + D-glyceraldehyde 3-phosphate = aldehydo-D-ribose 5-phosphate + D-xylulose 5-phosphate</text>
        <dbReference type="Rhea" id="RHEA:10508"/>
        <dbReference type="ChEBI" id="CHEBI:57483"/>
        <dbReference type="ChEBI" id="CHEBI:57737"/>
        <dbReference type="ChEBI" id="CHEBI:58273"/>
        <dbReference type="ChEBI" id="CHEBI:59776"/>
        <dbReference type="EC" id="2.2.1.1"/>
    </reaction>
</comment>
<feature type="region of interest" description="Disordered" evidence="15">
    <location>
        <begin position="1"/>
        <end position="25"/>
    </location>
</feature>
<dbReference type="GO" id="GO:0005829">
    <property type="term" value="C:cytosol"/>
    <property type="evidence" value="ECO:0007669"/>
    <property type="project" value="TreeGrafter"/>
</dbReference>
<keyword evidence="9" id="KW-0808">Transferase</keyword>
<evidence type="ECO:0000256" key="1">
    <source>
        <dbReference type="ARBA" id="ARBA00001913"/>
    </source>
</evidence>
<evidence type="ECO:0000313" key="17">
    <source>
        <dbReference type="EMBL" id="ABQ23347.1"/>
    </source>
</evidence>
<evidence type="ECO:0000256" key="10">
    <source>
        <dbReference type="ARBA" id="ARBA00022723"/>
    </source>
</evidence>
<evidence type="ECO:0000256" key="11">
    <source>
        <dbReference type="ARBA" id="ARBA00022837"/>
    </source>
</evidence>
<comment type="cofactor">
    <cofactor evidence="1">
        <name>Ca(2+)</name>
        <dbReference type="ChEBI" id="CHEBI:29108"/>
    </cofactor>
</comment>
<evidence type="ECO:0000256" key="13">
    <source>
        <dbReference type="ARBA" id="ARBA00023052"/>
    </source>
</evidence>
<evidence type="ECO:0000259" key="16">
    <source>
        <dbReference type="SMART" id="SM00861"/>
    </source>
</evidence>
<dbReference type="Gene3D" id="3.40.50.970">
    <property type="match status" value="2"/>
</dbReference>
<dbReference type="InterPro" id="IPR033247">
    <property type="entry name" value="Transketolase_fam"/>
</dbReference>
<feature type="non-terminal residue" evidence="17">
    <location>
        <position position="1"/>
    </location>
</feature>
<accession>A6YB00</accession>
<keyword evidence="11" id="KW-0106">Calcium</keyword>
<evidence type="ECO:0000256" key="6">
    <source>
        <dbReference type="ARBA" id="ARBA00007131"/>
    </source>
</evidence>
<dbReference type="SMART" id="SM00861">
    <property type="entry name" value="Transket_pyr"/>
    <property type="match status" value="1"/>
</dbReference>
<keyword evidence="13" id="KW-0786">Thiamine pyrophosphate</keyword>
<keyword evidence="10" id="KW-0479">Metal-binding</keyword>
<evidence type="ECO:0000256" key="12">
    <source>
        <dbReference type="ARBA" id="ARBA00022842"/>
    </source>
</evidence>
<protein>
    <recommendedName>
        <fullName evidence="8">transketolase</fullName>
        <ecNumber evidence="8">2.2.1.1</ecNumber>
    </recommendedName>
</protein>
<dbReference type="SUPFAM" id="SSF52518">
    <property type="entry name" value="Thiamin diphosphate-binding fold (THDP-binding)"/>
    <property type="match status" value="2"/>
</dbReference>
<evidence type="ECO:0000256" key="3">
    <source>
        <dbReference type="ARBA" id="ARBA00001941"/>
    </source>
</evidence>
<comment type="similarity">
    <text evidence="6">Belongs to the transketolase family.</text>
</comment>
<reference evidence="17" key="2">
    <citation type="submission" date="2007-01" db="EMBL/GenBank/DDBJ databases">
        <authorList>
            <person name="Rogers M.B."/>
            <person name="Watkins R.F."/>
            <person name="Harper J.T."/>
            <person name="Durnford D.G."/>
            <person name="Gray M.W."/>
            <person name="Keeling P.J."/>
        </authorList>
    </citation>
    <scope>NUCLEOTIDE SEQUENCE</scope>
</reference>
<comment type="cofactor">
    <cofactor evidence="5">
        <name>thiamine diphosphate</name>
        <dbReference type="ChEBI" id="CHEBI:58937"/>
    </cofactor>
</comment>
<sequence>TRMTPGHPEFPSSEHNTPGIEATTGPLGAGIGNAVGMAAAAKLAAAKYNTEQHEIFDHHVIALCGDGCLQEGVSFEAASFAGHDGLDNLILIYDQNDVTLDKMADFTQGVDHAKYFESLGWNVISIDGHDLKAVDDSIVKAKSTKNGKPTLIIAKTVIGQGVEEIEGTNAAHGEAGVAYQESARKNLGLPAGDLFYVDPETRKFFEGRKADLKANYNAWTEKFNAWKEANPDLAKDLEVASSKSTPSIEELSAGIPEYDSSKNVATRQSGSDVLQFIAKMVPQYVSGSADLHGSNKNYINDGKNFGNPKIEGKSFDGRNFYFGIREHAMGTMLNGMAYYGLNIPSGSTFLVFADYMRAAIRVAALSELPTSYILTHDSVGVGEDGPTHQPVEATSGLRIIPNLDVMRPADPEEVAGAFMASVDRKDGPTALILSRQNVRTLNEISVADRRMGTLKGGYVALKETGDLKMILLASGSELQWAMDAAKDLGDGVRVVSMPCFERFDRQDAAYKAEVLPSSCTKRVAIEAGVSGLWYKYVGLDGKVIGTDKFGFSAPGDTVMKAFGLNAENLVEVAKSM</sequence>
<dbReference type="EMBL" id="EF216683">
    <property type="protein sequence ID" value="ABQ23347.1"/>
    <property type="molecule type" value="mRNA"/>
</dbReference>
<dbReference type="InterPro" id="IPR009014">
    <property type="entry name" value="Transketo_C/PFOR_II"/>
</dbReference>
<dbReference type="Gene3D" id="3.40.50.920">
    <property type="match status" value="1"/>
</dbReference>
<dbReference type="PANTHER" id="PTHR43522:SF10">
    <property type="entry name" value="TRANSKETOLASE"/>
    <property type="match status" value="1"/>
</dbReference>
<dbReference type="InterPro" id="IPR055152">
    <property type="entry name" value="Transketolase-like_C_2"/>
</dbReference>
<dbReference type="InterPro" id="IPR005474">
    <property type="entry name" value="Transketolase_N"/>
</dbReference>
<dbReference type="FunFam" id="3.40.50.970:FF:000045">
    <property type="entry name" value="Transketolase"/>
    <property type="match status" value="1"/>
</dbReference>
<dbReference type="InterPro" id="IPR005475">
    <property type="entry name" value="Transketolase-like_Pyr-bd"/>
</dbReference>
<comment type="cofactor">
    <cofactor evidence="4">
        <name>Mg(2+)</name>
        <dbReference type="ChEBI" id="CHEBI:18420"/>
    </cofactor>
</comment>
<dbReference type="CDD" id="cd07033">
    <property type="entry name" value="TPP_PYR_DXS_TK_like"/>
    <property type="match status" value="1"/>
</dbReference>
<evidence type="ECO:0000256" key="5">
    <source>
        <dbReference type="ARBA" id="ARBA00001964"/>
    </source>
</evidence>
<comment type="cofactor">
    <cofactor evidence="3">
        <name>Co(2+)</name>
        <dbReference type="ChEBI" id="CHEBI:48828"/>
    </cofactor>
</comment>
<dbReference type="Pfam" id="PF02779">
    <property type="entry name" value="Transket_pyr"/>
    <property type="match status" value="1"/>
</dbReference>
<feature type="domain" description="Transketolase-like pyrimidine-binding" evidence="16">
    <location>
        <begin position="264"/>
        <end position="440"/>
    </location>
</feature>
<dbReference type="InterPro" id="IPR020826">
    <property type="entry name" value="Transketolase_BS"/>
</dbReference>
<dbReference type="PANTHER" id="PTHR43522">
    <property type="entry name" value="TRANSKETOLASE"/>
    <property type="match status" value="1"/>
</dbReference>
<dbReference type="Pfam" id="PF22613">
    <property type="entry name" value="Transketolase_C_1"/>
    <property type="match status" value="1"/>
</dbReference>
<dbReference type="InterPro" id="IPR029061">
    <property type="entry name" value="THDP-binding"/>
</dbReference>
<organism evidence="17">
    <name type="scientific">Karlodinium veneficum</name>
    <name type="common">Dinoflagellate</name>
    <name type="synonym">Karlodinium micrum</name>
    <dbReference type="NCBI Taxonomy" id="407301"/>
    <lineage>
        <taxon>Eukaryota</taxon>
        <taxon>Sar</taxon>
        <taxon>Alveolata</taxon>
        <taxon>Dinophyceae</taxon>
        <taxon>Gymnodiniales</taxon>
        <taxon>Kareniaceae</taxon>
        <taxon>Karlodinium</taxon>
    </lineage>
</organism>
<dbReference type="GO" id="GO:0004802">
    <property type="term" value="F:transketolase activity"/>
    <property type="evidence" value="ECO:0007669"/>
    <property type="project" value="UniProtKB-EC"/>
</dbReference>